<gene>
    <name evidence="5" type="ORF">M0R45_013917</name>
</gene>
<evidence type="ECO:0000256" key="1">
    <source>
        <dbReference type="SAM" id="MobiDB-lite"/>
    </source>
</evidence>
<evidence type="ECO:0000313" key="5">
    <source>
        <dbReference type="EMBL" id="KAK9937101.1"/>
    </source>
</evidence>
<dbReference type="PANTHER" id="PTHR35549:SF3">
    <property type="entry name" value="E3 UBIQUITIN-PROTEIN LIGASE LIN"/>
    <property type="match status" value="1"/>
</dbReference>
<evidence type="ECO:0000259" key="3">
    <source>
        <dbReference type="Pfam" id="PF23628"/>
    </source>
</evidence>
<dbReference type="InterPro" id="IPR016024">
    <property type="entry name" value="ARM-type_fold"/>
</dbReference>
<feature type="region of interest" description="Disordered" evidence="1">
    <location>
        <begin position="313"/>
        <end position="339"/>
    </location>
</feature>
<dbReference type="Gene3D" id="1.25.10.10">
    <property type="entry name" value="Leucine-rich Repeat Variant"/>
    <property type="match status" value="1"/>
</dbReference>
<evidence type="ECO:0000259" key="4">
    <source>
        <dbReference type="Pfam" id="PF23654"/>
    </source>
</evidence>
<feature type="domain" description="Putative E3 ubiquitin-protein ligase LIN ARM-like" evidence="3">
    <location>
        <begin position="639"/>
        <end position="942"/>
    </location>
</feature>
<evidence type="ECO:0008006" key="7">
    <source>
        <dbReference type="Google" id="ProtNLM"/>
    </source>
</evidence>
<evidence type="ECO:0000313" key="6">
    <source>
        <dbReference type="Proteomes" id="UP001457282"/>
    </source>
</evidence>
<sequence>MAASSLRELLTEEVFQRGNNKFVTKTQKPVKYRVAPDEALALLPIHICHDPKSYDFSKRKSLRKGSRRVSSTSERSNPKTVVSETSSRRTEPAIDEVATKAVVSILSGYAGRYIKDEEFREGIEDKCRACLVRKKRDSDNGVLENLEFGVQNINKLVENRIISAKAIRKCIENLSNVVASLSSSKSKTNALTCGIPNSNLSACAQLYLAIVHKLERNDSVSAKHFLQVFCDSPALARTHLLPDLWEHFFLPHLLHLKIWYAKEIDLVSNSVEEEKRMKSITKVYNDQMDLGTTKFAQYYKEWLKVGAEAPPVAPDIPLPSVPSSRSRRRASDSSASHSSLNKNLYQAVFGPIHEQRSVDLDDRNGVSNATWDVDEEGKLFEGEDKLDNYKSLGCVHREDRTRRKSSSQSHRNPKTELWSESEQTKKSDYFGFFSCQNAPTECLVNRNLIVKSNSIRNEENSHLPSSNLSSAISTLYSSDNLSDCEIAVRVITKAWLDSHGDPVIEAMLSEPPLIQGMLEVLFASTDDEILELVISVLAEFVARNERNRNIILNFDPQLEIFMRLLRSSGLFLKAAVLLYLLKPKAEQMMSVEWVALVLRVLEFGDQLQTLFTVRCSPQVAALYFLDQLLTGCDEDQNLENARQASLLELIVLGNGSNSTCSAFALLIEILCLSRRTKITKILDGLKEGCCGLNTMQILLVYLQRASPEERPLVASILLQLDLLGDPFRCSIYREEAIEAMIGALNCQTCDEKVQERSARTLLMLGGWFSYTGEASTEHWLLQQAGFSYWSRDSFPFKQGFLHSNEDEEATENWQRKAATALFRSGNKKLLAALSDSIANAIPSLARVSLVTLSWMCSFLSTVGDEHVKSMACSILVPQLLKSLNFDKDVEERVLASYSLLNLVKSSGDEYIPMLSSVNKELLSKLQNLSLVTWTANELISIITSNYED</sequence>
<proteinExistence type="predicted"/>
<dbReference type="Pfam" id="PF23568">
    <property type="entry name" value="ARM_LIN"/>
    <property type="match status" value="1"/>
</dbReference>
<name>A0AAW1XL80_RUBAR</name>
<dbReference type="InterPro" id="IPR011989">
    <property type="entry name" value="ARM-like"/>
</dbReference>
<dbReference type="Pfam" id="PF23628">
    <property type="entry name" value="ARM_LIN_C"/>
    <property type="match status" value="1"/>
</dbReference>
<dbReference type="EMBL" id="JBEDUW010000003">
    <property type="protein sequence ID" value="KAK9937101.1"/>
    <property type="molecule type" value="Genomic_DNA"/>
</dbReference>
<accession>A0AAW1XL80</accession>
<feature type="domain" description="Putative E3 ubiquitin-protein ligase LIN ARM repeats" evidence="4">
    <location>
        <begin position="465"/>
        <end position="626"/>
    </location>
</feature>
<feature type="domain" description="Putative E3 ubiquitin-protein ligase LIN N-terminal" evidence="2">
    <location>
        <begin position="97"/>
        <end position="320"/>
    </location>
</feature>
<organism evidence="5 6">
    <name type="scientific">Rubus argutus</name>
    <name type="common">Southern blackberry</name>
    <dbReference type="NCBI Taxonomy" id="59490"/>
    <lineage>
        <taxon>Eukaryota</taxon>
        <taxon>Viridiplantae</taxon>
        <taxon>Streptophyta</taxon>
        <taxon>Embryophyta</taxon>
        <taxon>Tracheophyta</taxon>
        <taxon>Spermatophyta</taxon>
        <taxon>Magnoliopsida</taxon>
        <taxon>eudicotyledons</taxon>
        <taxon>Gunneridae</taxon>
        <taxon>Pentapetalae</taxon>
        <taxon>rosids</taxon>
        <taxon>fabids</taxon>
        <taxon>Rosales</taxon>
        <taxon>Rosaceae</taxon>
        <taxon>Rosoideae</taxon>
        <taxon>Rosoideae incertae sedis</taxon>
        <taxon>Rubus</taxon>
    </lineage>
</organism>
<protein>
    <recommendedName>
        <fullName evidence="7">E3 ubiquitin-protein ligase LIN-1</fullName>
    </recommendedName>
</protein>
<feature type="region of interest" description="Disordered" evidence="1">
    <location>
        <begin position="58"/>
        <end position="90"/>
    </location>
</feature>
<dbReference type="SUPFAM" id="SSF48371">
    <property type="entry name" value="ARM repeat"/>
    <property type="match status" value="1"/>
</dbReference>
<feature type="region of interest" description="Disordered" evidence="1">
    <location>
        <begin position="398"/>
        <end position="420"/>
    </location>
</feature>
<dbReference type="InterPro" id="IPR056514">
    <property type="entry name" value="ARM_LIN_2nd"/>
</dbReference>
<dbReference type="PANTHER" id="PTHR35549">
    <property type="entry name" value="OS04G0584500 PROTEIN"/>
    <property type="match status" value="1"/>
</dbReference>
<dbReference type="Proteomes" id="UP001457282">
    <property type="component" value="Unassembled WGS sequence"/>
</dbReference>
<dbReference type="InterPro" id="IPR056512">
    <property type="entry name" value="LIN_N"/>
</dbReference>
<dbReference type="AlphaFoldDB" id="A0AAW1XL80"/>
<evidence type="ECO:0000259" key="2">
    <source>
        <dbReference type="Pfam" id="PF23568"/>
    </source>
</evidence>
<dbReference type="Pfam" id="PF23654">
    <property type="entry name" value="ARM_LIN_2nd"/>
    <property type="match status" value="1"/>
</dbReference>
<feature type="compositionally biased region" description="Polar residues" evidence="1">
    <location>
        <begin position="72"/>
        <end position="85"/>
    </location>
</feature>
<reference evidence="5 6" key="1">
    <citation type="journal article" date="2023" name="G3 (Bethesda)">
        <title>A chromosome-length genome assembly and annotation of blackberry (Rubus argutus, cv. 'Hillquist').</title>
        <authorList>
            <person name="Bruna T."/>
            <person name="Aryal R."/>
            <person name="Dudchenko O."/>
            <person name="Sargent D.J."/>
            <person name="Mead D."/>
            <person name="Buti M."/>
            <person name="Cavallini A."/>
            <person name="Hytonen T."/>
            <person name="Andres J."/>
            <person name="Pham M."/>
            <person name="Weisz D."/>
            <person name="Mascagni F."/>
            <person name="Usai G."/>
            <person name="Natali L."/>
            <person name="Bassil N."/>
            <person name="Fernandez G.E."/>
            <person name="Lomsadze A."/>
            <person name="Armour M."/>
            <person name="Olukolu B."/>
            <person name="Poorten T."/>
            <person name="Britton C."/>
            <person name="Davik J."/>
            <person name="Ashrafi H."/>
            <person name="Aiden E.L."/>
            <person name="Borodovsky M."/>
            <person name="Worthington M."/>
        </authorList>
    </citation>
    <scope>NUCLEOTIDE SEQUENCE [LARGE SCALE GENOMIC DNA]</scope>
    <source>
        <strain evidence="5">PI 553951</strain>
    </source>
</reference>
<comment type="caution">
    <text evidence="5">The sequence shown here is derived from an EMBL/GenBank/DDBJ whole genome shotgun (WGS) entry which is preliminary data.</text>
</comment>
<keyword evidence="6" id="KW-1185">Reference proteome</keyword>
<dbReference type="InterPro" id="IPR055566">
    <property type="entry name" value="ARM_LIN"/>
</dbReference>